<dbReference type="PROSITE" id="PS51786">
    <property type="entry name" value="LON_PROTEOLYTIC"/>
    <property type="match status" value="1"/>
</dbReference>
<evidence type="ECO:0000313" key="5">
    <source>
        <dbReference type="Proteomes" id="UP000184035"/>
    </source>
</evidence>
<dbReference type="STRING" id="1533.SAMN05443638_10528"/>
<evidence type="ECO:0000313" key="4">
    <source>
        <dbReference type="EMBL" id="SHE56329.1"/>
    </source>
</evidence>
<dbReference type="PANTHER" id="PTHR10046">
    <property type="entry name" value="ATP DEPENDENT LON PROTEASE FAMILY MEMBER"/>
    <property type="match status" value="1"/>
</dbReference>
<dbReference type="SUPFAM" id="SSF54211">
    <property type="entry name" value="Ribosomal protein S5 domain 2-like"/>
    <property type="match status" value="1"/>
</dbReference>
<dbReference type="InterPro" id="IPR027065">
    <property type="entry name" value="Lon_Prtase"/>
</dbReference>
<dbReference type="EMBL" id="FQVM01000005">
    <property type="protein sequence ID" value="SHE56329.1"/>
    <property type="molecule type" value="Genomic_DNA"/>
</dbReference>
<comment type="catalytic activity">
    <reaction evidence="2">
        <text>Hydrolysis of proteins in presence of ATP.</text>
        <dbReference type="EC" id="3.4.21.53"/>
    </reaction>
</comment>
<evidence type="ECO:0000256" key="2">
    <source>
        <dbReference type="PROSITE-ProRule" id="PRU01122"/>
    </source>
</evidence>
<gene>
    <name evidence="4" type="ORF">SAMN05443638_10528</name>
</gene>
<dbReference type="GO" id="GO:0004252">
    <property type="term" value="F:serine-type endopeptidase activity"/>
    <property type="evidence" value="ECO:0007669"/>
    <property type="project" value="UniProtKB-UniRule"/>
</dbReference>
<organism evidence="4 5">
    <name type="scientific">Clostridium fallax</name>
    <dbReference type="NCBI Taxonomy" id="1533"/>
    <lineage>
        <taxon>Bacteria</taxon>
        <taxon>Bacillati</taxon>
        <taxon>Bacillota</taxon>
        <taxon>Clostridia</taxon>
        <taxon>Eubacteriales</taxon>
        <taxon>Clostridiaceae</taxon>
        <taxon>Clostridium</taxon>
    </lineage>
</organism>
<protein>
    <recommendedName>
        <fullName evidence="2">endopeptidase La</fullName>
        <ecNumber evidence="2">3.4.21.53</ecNumber>
    </recommendedName>
</protein>
<dbReference type="AlphaFoldDB" id="A0A1M4UI03"/>
<name>A0A1M4UI03_9CLOT</name>
<reference evidence="4 5" key="1">
    <citation type="submission" date="2016-11" db="EMBL/GenBank/DDBJ databases">
        <authorList>
            <person name="Jaros S."/>
            <person name="Januszkiewicz K."/>
            <person name="Wedrychowicz H."/>
        </authorList>
    </citation>
    <scope>NUCLEOTIDE SEQUENCE [LARGE SCALE GENOMIC DNA]</scope>
    <source>
        <strain evidence="4 5">DSM 2631</strain>
    </source>
</reference>
<feature type="domain" description="Lon proteolytic" evidence="3">
    <location>
        <begin position="547"/>
        <end position="742"/>
    </location>
</feature>
<dbReference type="Gene3D" id="3.40.50.300">
    <property type="entry name" value="P-loop containing nucleotide triphosphate hydrolases"/>
    <property type="match status" value="2"/>
</dbReference>
<dbReference type="Proteomes" id="UP000184035">
    <property type="component" value="Unassembled WGS sequence"/>
</dbReference>
<dbReference type="InterPro" id="IPR014721">
    <property type="entry name" value="Ribsml_uS5_D2-typ_fold_subgr"/>
</dbReference>
<feature type="active site" evidence="2">
    <location>
        <position position="680"/>
    </location>
</feature>
<sequence>MIRELTPQEVVYNVNFINHKKRTDENYILEYNEVYENIKTALSINKEGYNVYVIDEFSKEKVKNLKSYITEILKENKKVPKDICYVTNNESRNPKSLFTEGGRGKELKEFVEGLKNLYLDKIFNFYHSSSNEEKEKILDDVQKKRSCFISNLVEMAKNEGFELKATTSGFAFIPLKEGEAITEKEYDNLEANFKEEITSKAGRLKINAENVLEKLKEIELNSIKEIKDIYKSYLDDEMKEAKEELKEIFKIEKDALKFLKEMCINIEKEIINIYSMNYDDDEDRINELIQKYGVNVLVDNEGIECSKVIFEEDPSINNLIGTIDYENHNGVYSTDLSLINPGSILKANEGCLIIKVDSLFDNPGSYYYLRKTLMSGKLSYDYNKSHLEFIALNGLKPEPIDINLKVVLIGDYRSFDLLYHYDEDFKKLFRIKGEYNPYKNIDNKLKDYLVSLIDSTSKKNNTLPLTKGAINSIGKYLSRKAGNRNKVFIDDFILDKILNLSNNLAKKEGISKITKNEVKKVIYSEELIEKEIMESFKEGKTMIEVKSSMIGSINALSVINTGYYKFGNPTRVTCICCRGTGKILDGQRESNLSGNIHIKSLNILRGVLNRVINPYKTIPVDFHLSFEQTYGMLDGDSASVAETICMISALSKISIKQNIAVTGSLNQFGEVQPIGGVNEKIEGFFKVCKEIDTVKGKGVLIPYNNKDEIVLNYEVEEAVKNGDFTIYIMKDLYDAIDTLLDSDNSKIEEVLNKIELQLALYGK</sequence>
<feature type="active site" evidence="2">
    <location>
        <position position="637"/>
    </location>
</feature>
<dbReference type="RefSeq" id="WP_072893495.1">
    <property type="nucleotide sequence ID" value="NZ_FQVM01000005.1"/>
</dbReference>
<dbReference type="Pfam" id="PF13654">
    <property type="entry name" value="AAA_32"/>
    <property type="match status" value="1"/>
</dbReference>
<dbReference type="EC" id="3.4.21.53" evidence="2"/>
<proteinExistence type="inferred from homology"/>
<dbReference type="InterPro" id="IPR008269">
    <property type="entry name" value="Lon_proteolytic"/>
</dbReference>
<dbReference type="GO" id="GO:0006508">
    <property type="term" value="P:proteolysis"/>
    <property type="evidence" value="ECO:0007669"/>
    <property type="project" value="UniProtKB-KW"/>
</dbReference>
<dbReference type="InterPro" id="IPR027417">
    <property type="entry name" value="P-loop_NTPase"/>
</dbReference>
<dbReference type="InterPro" id="IPR020568">
    <property type="entry name" value="Ribosomal_Su5_D2-typ_SF"/>
</dbReference>
<dbReference type="Gene3D" id="3.30.230.10">
    <property type="match status" value="1"/>
</dbReference>
<keyword evidence="1 2" id="KW-0645">Protease</keyword>
<dbReference type="InterPro" id="IPR041699">
    <property type="entry name" value="AAA_32"/>
</dbReference>
<dbReference type="OrthoDB" id="9758568at2"/>
<dbReference type="GO" id="GO:0030163">
    <property type="term" value="P:protein catabolic process"/>
    <property type="evidence" value="ECO:0007669"/>
    <property type="project" value="InterPro"/>
</dbReference>
<keyword evidence="5" id="KW-1185">Reference proteome</keyword>
<evidence type="ECO:0000256" key="1">
    <source>
        <dbReference type="ARBA" id="ARBA00022670"/>
    </source>
</evidence>
<keyword evidence="2" id="KW-0378">Hydrolase</keyword>
<dbReference type="PRINTS" id="PR00830">
    <property type="entry name" value="ENDOLAPTASE"/>
</dbReference>
<keyword evidence="2" id="KW-0720">Serine protease</keyword>
<dbReference type="Pfam" id="PF05362">
    <property type="entry name" value="Lon_C"/>
    <property type="match status" value="1"/>
</dbReference>
<evidence type="ECO:0000259" key="3">
    <source>
        <dbReference type="PROSITE" id="PS51786"/>
    </source>
</evidence>
<dbReference type="GO" id="GO:0004176">
    <property type="term" value="F:ATP-dependent peptidase activity"/>
    <property type="evidence" value="ECO:0007669"/>
    <property type="project" value="UniProtKB-UniRule"/>
</dbReference>
<comment type="similarity">
    <text evidence="2">Belongs to the peptidase S16 family.</text>
</comment>
<dbReference type="GO" id="GO:0005524">
    <property type="term" value="F:ATP binding"/>
    <property type="evidence" value="ECO:0007669"/>
    <property type="project" value="InterPro"/>
</dbReference>
<accession>A0A1M4UI03</accession>